<keyword evidence="5" id="KW-0378">Hydrolase</keyword>
<evidence type="ECO:0000256" key="5">
    <source>
        <dbReference type="ARBA" id="ARBA00022801"/>
    </source>
</evidence>
<keyword evidence="4 9" id="KW-0732">Signal</keyword>
<keyword evidence="8" id="KW-0812">Transmembrane</keyword>
<evidence type="ECO:0000256" key="4">
    <source>
        <dbReference type="ARBA" id="ARBA00022729"/>
    </source>
</evidence>
<feature type="transmembrane region" description="Helical" evidence="8">
    <location>
        <begin position="418"/>
        <end position="440"/>
    </location>
</feature>
<dbReference type="Proteomes" id="UP001497525">
    <property type="component" value="Unassembled WGS sequence"/>
</dbReference>
<keyword evidence="6" id="KW-1015">Disulfide bond</keyword>
<keyword evidence="8" id="KW-1133">Transmembrane helix</keyword>
<dbReference type="PROSITE" id="PS00616">
    <property type="entry name" value="HIS_ACID_PHOSPHAT_1"/>
    <property type="match status" value="1"/>
</dbReference>
<gene>
    <name evidence="10" type="ORF">CDAUBV1_LOCUS1531</name>
</gene>
<evidence type="ECO:0000256" key="2">
    <source>
        <dbReference type="ARBA" id="ARBA00005375"/>
    </source>
</evidence>
<accession>A0AAV2T475</accession>
<keyword evidence="8" id="KW-0472">Membrane</keyword>
<dbReference type="SUPFAM" id="SSF53254">
    <property type="entry name" value="Phosphoglycerate mutase-like"/>
    <property type="match status" value="1"/>
</dbReference>
<keyword evidence="7" id="KW-0325">Glycoprotein</keyword>
<organism evidence="10 11">
    <name type="scientific">Calicophoron daubneyi</name>
    <name type="common">Rumen fluke</name>
    <name type="synonym">Paramphistomum daubneyi</name>
    <dbReference type="NCBI Taxonomy" id="300641"/>
    <lineage>
        <taxon>Eukaryota</taxon>
        <taxon>Metazoa</taxon>
        <taxon>Spiralia</taxon>
        <taxon>Lophotrochozoa</taxon>
        <taxon>Platyhelminthes</taxon>
        <taxon>Trematoda</taxon>
        <taxon>Digenea</taxon>
        <taxon>Plagiorchiida</taxon>
        <taxon>Pronocephalata</taxon>
        <taxon>Paramphistomoidea</taxon>
        <taxon>Paramphistomidae</taxon>
        <taxon>Calicophoron</taxon>
    </lineage>
</organism>
<dbReference type="PANTHER" id="PTHR11567:SF211">
    <property type="entry name" value="PROSTATIC ACID PHOSPHATASE"/>
    <property type="match status" value="1"/>
</dbReference>
<evidence type="ECO:0000313" key="11">
    <source>
        <dbReference type="Proteomes" id="UP001497525"/>
    </source>
</evidence>
<reference evidence="10" key="1">
    <citation type="submission" date="2024-06" db="EMBL/GenBank/DDBJ databases">
        <authorList>
            <person name="Liu X."/>
            <person name="Lenzi L."/>
            <person name="Haldenby T S."/>
            <person name="Uol C."/>
        </authorList>
    </citation>
    <scope>NUCLEOTIDE SEQUENCE</scope>
</reference>
<dbReference type="InterPro" id="IPR050645">
    <property type="entry name" value="Histidine_acid_phosphatase"/>
</dbReference>
<name>A0AAV2T475_CALDB</name>
<dbReference type="PANTHER" id="PTHR11567">
    <property type="entry name" value="ACID PHOSPHATASE-RELATED"/>
    <property type="match status" value="1"/>
</dbReference>
<dbReference type="InterPro" id="IPR000560">
    <property type="entry name" value="His_Pase_clade-2"/>
</dbReference>
<comment type="caution">
    <text evidence="10">The sequence shown here is derived from an EMBL/GenBank/DDBJ whole genome shotgun (WGS) entry which is preliminary data.</text>
</comment>
<evidence type="ECO:0000256" key="3">
    <source>
        <dbReference type="ARBA" id="ARBA00012646"/>
    </source>
</evidence>
<dbReference type="InterPro" id="IPR029033">
    <property type="entry name" value="His_PPase_superfam"/>
</dbReference>
<comment type="similarity">
    <text evidence="2">Belongs to the histidine acid phosphatase family.</text>
</comment>
<feature type="chain" id="PRO_5043517159" description="acid phosphatase" evidence="9">
    <location>
        <begin position="26"/>
        <end position="461"/>
    </location>
</feature>
<evidence type="ECO:0000256" key="7">
    <source>
        <dbReference type="ARBA" id="ARBA00023180"/>
    </source>
</evidence>
<evidence type="ECO:0000256" key="9">
    <source>
        <dbReference type="SAM" id="SignalP"/>
    </source>
</evidence>
<evidence type="ECO:0000256" key="1">
    <source>
        <dbReference type="ARBA" id="ARBA00000032"/>
    </source>
</evidence>
<feature type="signal peptide" evidence="9">
    <location>
        <begin position="1"/>
        <end position="25"/>
    </location>
</feature>
<dbReference type="InterPro" id="IPR033379">
    <property type="entry name" value="Acid_Pase_AS"/>
</dbReference>
<comment type="catalytic activity">
    <reaction evidence="1">
        <text>a phosphate monoester + H2O = an alcohol + phosphate</text>
        <dbReference type="Rhea" id="RHEA:15017"/>
        <dbReference type="ChEBI" id="CHEBI:15377"/>
        <dbReference type="ChEBI" id="CHEBI:30879"/>
        <dbReference type="ChEBI" id="CHEBI:43474"/>
        <dbReference type="ChEBI" id="CHEBI:67140"/>
        <dbReference type="EC" id="3.1.3.2"/>
    </reaction>
</comment>
<dbReference type="AlphaFoldDB" id="A0AAV2T475"/>
<evidence type="ECO:0000256" key="6">
    <source>
        <dbReference type="ARBA" id="ARBA00023157"/>
    </source>
</evidence>
<dbReference type="Gene3D" id="3.40.50.1240">
    <property type="entry name" value="Phosphoglycerate mutase-like"/>
    <property type="match status" value="1"/>
</dbReference>
<dbReference type="EC" id="3.1.3.2" evidence="3"/>
<protein>
    <recommendedName>
        <fullName evidence="3">acid phosphatase</fullName>
        <ecNumber evidence="3">3.1.3.2</ecNumber>
    </recommendedName>
</protein>
<evidence type="ECO:0000256" key="8">
    <source>
        <dbReference type="SAM" id="Phobius"/>
    </source>
</evidence>
<proteinExistence type="inferred from homology"/>
<dbReference type="EMBL" id="CAXLJL010000057">
    <property type="protein sequence ID" value="CAL5130093.1"/>
    <property type="molecule type" value="Genomic_DNA"/>
</dbReference>
<dbReference type="Pfam" id="PF00328">
    <property type="entry name" value="His_Phos_2"/>
    <property type="match status" value="1"/>
</dbReference>
<dbReference type="GO" id="GO:0003993">
    <property type="term" value="F:acid phosphatase activity"/>
    <property type="evidence" value="ECO:0007669"/>
    <property type="project" value="UniProtKB-EC"/>
</dbReference>
<sequence>MCTWLLESPTSLFLILTTVVDLSFSLPREGVAVPKLGDLKLQHLHLLFRHGDRSPIVNAFNTSIPFEKLWPSGYGQLTKTGIVQEFQLGRWLRQKYGTFIPLSYNASEFHMRSTDVDRTLMSAQAVLAGVYENVTSPLKPYGVSWTPIPVHTVKQTNDVLLSVADCPRLNLLRNLQMQSEAARDYESKHQRLFDLLSQVSGRKIDRTNLWELHDMAVCMKANKMSLPEWCTKEVLDEMTEVESFYWTLMYLSTKDIIRLEIGVFLHSFVKHIQAIMKRTDSPTVPDHHLSTQHTMAYSAHDTDVSYILAAFNLSDKQMVPYSATIVFELFGPPGPAPPSSYIIRLRYKRGWNDDIAEYLQFPCCSDRSAEIGCQFDRWKKYVKPLLLSTEEFLSSCDVLRVNRLFTMFPQTTEFRRSFYTLFVVVILVAMSCLVCTIILCRRRRSRFPDDRVEFFQTDTTS</sequence>
<dbReference type="CDD" id="cd07061">
    <property type="entry name" value="HP_HAP_like"/>
    <property type="match status" value="1"/>
</dbReference>
<evidence type="ECO:0000313" key="10">
    <source>
        <dbReference type="EMBL" id="CAL5130093.1"/>
    </source>
</evidence>